<feature type="transmembrane region" description="Helical" evidence="2">
    <location>
        <begin position="731"/>
        <end position="752"/>
    </location>
</feature>
<feature type="compositionally biased region" description="Pro residues" evidence="1">
    <location>
        <begin position="1299"/>
        <end position="1309"/>
    </location>
</feature>
<evidence type="ECO:0000256" key="1">
    <source>
        <dbReference type="SAM" id="MobiDB-lite"/>
    </source>
</evidence>
<feature type="compositionally biased region" description="Basic and acidic residues" evidence="1">
    <location>
        <begin position="360"/>
        <end position="379"/>
    </location>
</feature>
<dbReference type="Proteomes" id="UP000203073">
    <property type="component" value="Segment"/>
</dbReference>
<feature type="compositionally biased region" description="Low complexity" evidence="1">
    <location>
        <begin position="1393"/>
        <end position="1420"/>
    </location>
</feature>
<feature type="transmembrane region" description="Helical" evidence="2">
    <location>
        <begin position="902"/>
        <end position="928"/>
    </location>
</feature>
<keyword evidence="2" id="KW-0472">Membrane</keyword>
<sequence length="1670" mass="176082">MSNLGYATLQVIPSLRDVSRNVTRQLNARMRSAGREAGAEYGRGVASGVERGIRGVDAHGIGRQQGHRYGQGFVAGARSGLRNIVAGFAIANAAASAMISHVGRAATMLGIAARITRHFSASLLAGATILRTMTGAGLARIAGLLRIVATVAGHVAREISRITSALIMLRAVATVIGTLTRIGRVLGMITIGSAVALGALSALAPVIAALGSALMTLGAAAGGAAVAGLSALGAATATVKIGLLGVGDAFKSMGKAATGGGGATVDTAKQVQRAQNQLSRAVKDERDAQRDVGRARDDARKKLRDLSFELRGAALSEKDAELSLREARNDLAAGKFETSTDRERAVLRVQEAELRLAETRKDNNDLEKSAADTRARGVEGSEEVVSAQERLADATQSVKDAQDALNEARAPQAGGGGTDPFAEAMAKLSTNAQQTMLAVRGVTPAWESLRKSVQDEMFAGIASQVQPLAATWFPRLGDSMRTVAAGFNQGARSAMSWVNSAQGINVVSTWMGTSSSMAATLGTALGNLVPGLAAIGAGAGQAFGPMSQGLGAAAKSLSDWLVRMQQSGQMAEFFRTAVATLTQTFRNVAAVLGPVLSAFRQLGAVSAAGLAPGFASIGQAIAQATPGLVQMAERLMPALGQALSNIAPIIPALVQAFTPWSEILAVIAPHIATVMSHLGPMAPILLGIALAAKMITTAMVAYNAVMAIASVAQGVYAFAVGRTAASLGANTIALAAYNATKVITNVLTWAGATAMRAFGAALRFAMGPVGLIIIGISALVAGLVWFFTKTEIGQKIWTKVWSSIKSAVQATWEFLKPVFAWIGEAFGKVVGFIRDNWRMILPFILGPLGLLISVVSKYWNQIKAAFTVAFQAIGAVAVWLWQNVIQPAWTGIQAAVSFAWGVIKGIFSVFMSVLRVVGTVVMWLWNNVVTPAFNGIKAVIGFVWGGIKFYFDAFMAAIRLIGGVANWLWQNVMMPVWNGIKATIEGFWNGVQAVFGWITDKFRWIGNVAGEVKDRVVEHFGLIVGFVKSLPAKIANAASGMWDGIKNTFKQVLNWIIQKWNDFSISMKVPDSVPIIGGKGFTIDTPNLPMLAGGGAIRDRSGALSGPGTPTSDSIYGVNRNGVPVVRVADSERVMTARSRDRGDNERIQEAMNAGAAFSLPGYAGGGVLPKSLDGYTTPDGINGGTVNLGDISGPGVTTGIQLSMWDTVRKQFPDVKLFSATRTVQTEGHADFHNAGKAIDLSPSQAIADWISRTFGSRVLELFWDPGPNMDDGKPTGAIGGHSDHVHWAMDEILRTEPPAPEVGPPAQVPETEVPPVSSLGTTSNPTSPGETGTTTTETPGSGQKSISDRFGEVAKSAVQEQITDALGVVAVSDSPGWLQAIGQYEEDNKPQTTTTGDQSTTGTPPATTTPPADQSTTPAPAPAPAPQAPGKKQIPGVGSLTMDSPVPDVARAIVGEAQRRKFSWTDAVAQVSTGLAESGLRMVNNPAGWHGYFQQDASYPGRDNPNENISEFFNRLEAKKHPDIWKRIFWLQQRPGEPNADAAFANGRQAYMTEIQSPRGRADALVRGIVTPELFDRGGRLTDGIHLVENARGHDETILPQTPEEVFGRLDAAIRSIEDYANGGGPRTVINNVTNATFRDEDEYYRQARRNARMGMRQKTGGRAAVMA</sequence>
<dbReference type="EMBL" id="KX557279">
    <property type="protein sequence ID" value="AON97311.1"/>
    <property type="molecule type" value="Genomic_DNA"/>
</dbReference>
<feature type="region of interest" description="Disordered" evidence="1">
    <location>
        <begin position="360"/>
        <end position="382"/>
    </location>
</feature>
<feature type="region of interest" description="Disordered" evidence="1">
    <location>
        <begin position="276"/>
        <end position="296"/>
    </location>
</feature>
<evidence type="ECO:0000313" key="3">
    <source>
        <dbReference type="EMBL" id="AON97311.1"/>
    </source>
</evidence>
<feature type="transmembrane region" description="Helical" evidence="2">
    <location>
        <begin position="837"/>
        <end position="855"/>
    </location>
</feature>
<feature type="transmembrane region" description="Helical" evidence="2">
    <location>
        <begin position="194"/>
        <end position="215"/>
    </location>
</feature>
<keyword evidence="4" id="KW-1185">Reference proteome</keyword>
<keyword evidence="2" id="KW-0812">Transmembrane</keyword>
<organism evidence="3 4">
    <name type="scientific">Gordonia phage Hedwig</name>
    <dbReference type="NCBI Taxonomy" id="1887648"/>
    <lineage>
        <taxon>Viruses</taxon>
        <taxon>Duplodnaviria</taxon>
        <taxon>Heunggongvirae</taxon>
        <taxon>Uroviricota</taxon>
        <taxon>Caudoviricetes</taxon>
        <taxon>Hedwigvirus</taxon>
        <taxon>Hedwigvirus hedwig</taxon>
    </lineage>
</organism>
<dbReference type="RefSeq" id="YP_009289827.1">
    <property type="nucleotide sequence ID" value="NC_031099.1"/>
</dbReference>
<feature type="transmembrane region" description="Helical" evidence="2">
    <location>
        <begin position="221"/>
        <end position="246"/>
    </location>
</feature>
<feature type="compositionally biased region" description="Low complexity" evidence="1">
    <location>
        <begin position="1322"/>
        <end position="1344"/>
    </location>
</feature>
<feature type="transmembrane region" description="Helical" evidence="2">
    <location>
        <begin position="764"/>
        <end position="787"/>
    </location>
</feature>
<evidence type="ECO:0000313" key="4">
    <source>
        <dbReference type="Proteomes" id="UP000203073"/>
    </source>
</evidence>
<proteinExistence type="predicted"/>
<feature type="compositionally biased region" description="Basic and acidic residues" evidence="1">
    <location>
        <begin position="281"/>
        <end position="296"/>
    </location>
</feature>
<feature type="transmembrane region" description="Helical" evidence="2">
    <location>
        <begin position="700"/>
        <end position="719"/>
    </location>
</feature>
<feature type="region of interest" description="Disordered" evidence="1">
    <location>
        <begin position="1388"/>
        <end position="1445"/>
    </location>
</feature>
<protein>
    <submittedName>
        <fullName evidence="3">Tape measure protein</fullName>
    </submittedName>
</protein>
<evidence type="ECO:0000256" key="2">
    <source>
        <dbReference type="SAM" id="Phobius"/>
    </source>
</evidence>
<dbReference type="KEGG" id="vg:29056465"/>
<keyword evidence="2" id="KW-1133">Transmembrane helix</keyword>
<feature type="transmembrane region" description="Helical" evidence="2">
    <location>
        <begin position="862"/>
        <end position="882"/>
    </location>
</feature>
<gene>
    <name evidence="3" type="primary">18</name>
    <name evidence="3" type="ORF">SEA_HEDWIG_18</name>
</gene>
<accession>A0A1C9EHP8</accession>
<dbReference type="GeneID" id="29056465"/>
<feature type="region of interest" description="Disordered" evidence="1">
    <location>
        <begin position="1298"/>
        <end position="1354"/>
    </location>
</feature>
<name>A0A1C9EHP8_9CAUD</name>
<reference evidence="4" key="1">
    <citation type="submission" date="2016-07" db="EMBL/GenBank/DDBJ databases">
        <authorList>
            <person name="Florea S."/>
            <person name="Webb J.S."/>
            <person name="Jaromczyk J."/>
            <person name="Schardl C.L."/>
        </authorList>
    </citation>
    <scope>NUCLEOTIDE SEQUENCE [LARGE SCALE GENOMIC DNA]</scope>
</reference>